<evidence type="ECO:0000256" key="2">
    <source>
        <dbReference type="ARBA" id="ARBA00022679"/>
    </source>
</evidence>
<dbReference type="Proteomes" id="UP000238937">
    <property type="component" value="Unassembled WGS sequence"/>
</dbReference>
<comment type="caution">
    <text evidence="3">The sequence shown here is derived from an EMBL/GenBank/DDBJ whole genome shotgun (WGS) entry which is preliminary data.</text>
</comment>
<dbReference type="NCBIfam" id="TIGR00696">
    <property type="entry name" value="wecG_tagA_cpsF"/>
    <property type="match status" value="1"/>
</dbReference>
<evidence type="ECO:0000313" key="4">
    <source>
        <dbReference type="Proteomes" id="UP000238937"/>
    </source>
</evidence>
<dbReference type="RefSeq" id="WP_106299736.1">
    <property type="nucleotide sequence ID" value="NZ_PVWO01000011.1"/>
</dbReference>
<dbReference type="Pfam" id="PF03808">
    <property type="entry name" value="Glyco_tran_WecG"/>
    <property type="match status" value="1"/>
</dbReference>
<keyword evidence="1" id="KW-0328">Glycosyltransferase</keyword>
<protein>
    <submittedName>
        <fullName evidence="3">Glycosyltransferase</fullName>
    </submittedName>
</protein>
<gene>
    <name evidence="3" type="ORF">C7B77_01815</name>
</gene>
<organism evidence="3 4">
    <name type="scientific">Chamaesiphon polymorphus CCALA 037</name>
    <dbReference type="NCBI Taxonomy" id="2107692"/>
    <lineage>
        <taxon>Bacteria</taxon>
        <taxon>Bacillati</taxon>
        <taxon>Cyanobacteriota</taxon>
        <taxon>Cyanophyceae</taxon>
        <taxon>Gomontiellales</taxon>
        <taxon>Chamaesiphonaceae</taxon>
        <taxon>Chamaesiphon</taxon>
    </lineage>
</organism>
<reference evidence="3 4" key="1">
    <citation type="submission" date="2018-03" db="EMBL/GenBank/DDBJ databases">
        <title>The ancient ancestry and fast evolution of plastids.</title>
        <authorList>
            <person name="Moore K.R."/>
            <person name="Magnabosco C."/>
            <person name="Momper L."/>
            <person name="Gold D.A."/>
            <person name="Bosak T."/>
            <person name="Fournier G.P."/>
        </authorList>
    </citation>
    <scope>NUCLEOTIDE SEQUENCE [LARGE SCALE GENOMIC DNA]</scope>
    <source>
        <strain evidence="3 4">CCALA 037</strain>
    </source>
</reference>
<dbReference type="PANTHER" id="PTHR34136:SF1">
    <property type="entry name" value="UDP-N-ACETYL-D-MANNOSAMINURONIC ACID TRANSFERASE"/>
    <property type="match status" value="1"/>
</dbReference>
<dbReference type="PANTHER" id="PTHR34136">
    <property type="match status" value="1"/>
</dbReference>
<evidence type="ECO:0000313" key="3">
    <source>
        <dbReference type="EMBL" id="PSB59209.1"/>
    </source>
</evidence>
<keyword evidence="4" id="KW-1185">Reference proteome</keyword>
<dbReference type="GO" id="GO:0016758">
    <property type="term" value="F:hexosyltransferase activity"/>
    <property type="evidence" value="ECO:0007669"/>
    <property type="project" value="TreeGrafter"/>
</dbReference>
<dbReference type="InterPro" id="IPR004629">
    <property type="entry name" value="WecG_TagA_CpsF"/>
</dbReference>
<proteinExistence type="predicted"/>
<sequence>MINKGKHSILGVNVHAVDYEYAVAAIVAAAEQKQPFAVSALAVHGVMTGFMDAIHLRRLNGLDLVVPDGQPVRMALKLIHGQKLPDRVYGPNLTLKVAEAFAQRGLKLYLYGSKPEVLADLVVNLKRQFPQLQIVGQEPSKFRRLNEAERLEVANRIKASGADAVFLGLGCPRQEVWAYEYRELVNMPILAVGAAFDFFAGNLSQAPKIMQDASLEWLYRLIQEPKRLWQRYLILNPIYVWNVLLQYTGLKRFKPALPDGNESIESFG</sequence>
<dbReference type="OrthoDB" id="9771846at2"/>
<keyword evidence="2 3" id="KW-0808">Transferase</keyword>
<accession>A0A2T1GMR7</accession>
<name>A0A2T1GMR7_9CYAN</name>
<dbReference type="EMBL" id="PVWO01000011">
    <property type="protein sequence ID" value="PSB59209.1"/>
    <property type="molecule type" value="Genomic_DNA"/>
</dbReference>
<evidence type="ECO:0000256" key="1">
    <source>
        <dbReference type="ARBA" id="ARBA00022676"/>
    </source>
</evidence>
<dbReference type="AlphaFoldDB" id="A0A2T1GMR7"/>
<dbReference type="CDD" id="cd06533">
    <property type="entry name" value="Glyco_transf_WecG_TagA"/>
    <property type="match status" value="1"/>
</dbReference>